<dbReference type="InterPro" id="IPR004810">
    <property type="entry name" value="PurU"/>
</dbReference>
<dbReference type="OrthoDB" id="9806170at2"/>
<dbReference type="UniPathway" id="UPA00074">
    <property type="reaction ID" value="UER00170"/>
</dbReference>
<dbReference type="InterPro" id="IPR002376">
    <property type="entry name" value="Formyl_transf_N"/>
</dbReference>
<dbReference type="RefSeq" id="WP_046807880.1">
    <property type="nucleotide sequence ID" value="NZ_PREU01000004.1"/>
</dbReference>
<comment type="catalytic activity">
    <reaction evidence="3">
        <text>(6R)-10-formyltetrahydrofolate + H2O = (6S)-5,6,7,8-tetrahydrofolate + formate + H(+)</text>
        <dbReference type="Rhea" id="RHEA:19833"/>
        <dbReference type="ChEBI" id="CHEBI:15377"/>
        <dbReference type="ChEBI" id="CHEBI:15378"/>
        <dbReference type="ChEBI" id="CHEBI:15740"/>
        <dbReference type="ChEBI" id="CHEBI:57453"/>
        <dbReference type="ChEBI" id="CHEBI:195366"/>
        <dbReference type="EC" id="3.5.1.10"/>
    </reaction>
</comment>
<dbReference type="PANTHER" id="PTHR42706">
    <property type="entry name" value="FORMYLTETRAHYDROFOLATE DEFORMYLASE"/>
    <property type="match status" value="1"/>
</dbReference>
<evidence type="ECO:0000256" key="1">
    <source>
        <dbReference type="ARBA" id="ARBA00022563"/>
    </source>
</evidence>
<evidence type="ECO:0000313" key="6">
    <source>
        <dbReference type="EMBL" id="PPA76122.1"/>
    </source>
</evidence>
<dbReference type="HAMAP" id="MF_01927">
    <property type="entry name" value="PurU"/>
    <property type="match status" value="1"/>
</dbReference>
<dbReference type="PRINTS" id="PR01575">
    <property type="entry name" value="FFH4HYDRLASE"/>
</dbReference>
<dbReference type="EC" id="3.5.1.10" evidence="3 4"/>
<dbReference type="Gene3D" id="3.30.70.260">
    <property type="match status" value="1"/>
</dbReference>
<sequence length="284" mass="31857">MQHNDYILTLSCPDRTGIVYRVSGLLFELGCNILDSQQFGDEETGQFFLRVHFDLPVAVNPDDLRGRLDTLSADYGMDLKLHDARRKQRLLIMVSKQGHCLNDLLFRVHSGHLHAEVAAIVSNHNDYASLAASYGIPFHYLPVTADTKAEQEKQVLQIADQSNTDLVVLARYMQILSADMCRALNGRAINIHHSFLPSFKGARPYHQAHARGVKIIGATAHYVTSDLDEGPIIDQDIERVDHTMTAADLTQVGSDIESLVLSRAVRSHVEHRILLNRNKTVVFR</sequence>
<dbReference type="EMBL" id="PREU01000004">
    <property type="protein sequence ID" value="PPA76122.1"/>
    <property type="molecule type" value="Genomic_DNA"/>
</dbReference>
<proteinExistence type="inferred from homology"/>
<name>A0A2S5GSQ6_9BURK</name>
<comment type="pathway">
    <text evidence="3">Purine metabolism; IMP biosynthesis via de novo pathway; formate from 10-formyl-5,6,7,8-tetrahydrofolate: step 1/1.</text>
</comment>
<dbReference type="InterPro" id="IPR041729">
    <property type="entry name" value="Formyl-FH4-Hydrolase_C"/>
</dbReference>
<feature type="domain" description="ACT" evidence="5">
    <location>
        <begin position="7"/>
        <end position="86"/>
    </location>
</feature>
<evidence type="ECO:0000313" key="7">
    <source>
        <dbReference type="Proteomes" id="UP000239990"/>
    </source>
</evidence>
<dbReference type="PROSITE" id="PS51671">
    <property type="entry name" value="ACT"/>
    <property type="match status" value="1"/>
</dbReference>
<dbReference type="InterPro" id="IPR002912">
    <property type="entry name" value="ACT_dom"/>
</dbReference>
<dbReference type="PANTHER" id="PTHR42706:SF1">
    <property type="entry name" value="FORMYLTETRAHYDROFOLATE DEFORMYLASE 2, MITOCHONDRIAL"/>
    <property type="match status" value="1"/>
</dbReference>
<organism evidence="6 7">
    <name type="scientific">Achromobacter spanius</name>
    <dbReference type="NCBI Taxonomy" id="217203"/>
    <lineage>
        <taxon>Bacteria</taxon>
        <taxon>Pseudomonadati</taxon>
        <taxon>Pseudomonadota</taxon>
        <taxon>Betaproteobacteria</taxon>
        <taxon>Burkholderiales</taxon>
        <taxon>Alcaligenaceae</taxon>
        <taxon>Achromobacter</taxon>
    </lineage>
</organism>
<evidence type="ECO:0000256" key="3">
    <source>
        <dbReference type="HAMAP-Rule" id="MF_01927"/>
    </source>
</evidence>
<dbReference type="InterPro" id="IPR044074">
    <property type="entry name" value="PurU_ACT"/>
</dbReference>
<dbReference type="NCBIfam" id="TIGR00655">
    <property type="entry name" value="PurU"/>
    <property type="match status" value="1"/>
</dbReference>
<dbReference type="GO" id="GO:0006730">
    <property type="term" value="P:one-carbon metabolic process"/>
    <property type="evidence" value="ECO:0007669"/>
    <property type="project" value="UniProtKB-KW"/>
</dbReference>
<dbReference type="Pfam" id="PF01842">
    <property type="entry name" value="ACT"/>
    <property type="match status" value="1"/>
</dbReference>
<dbReference type="GO" id="GO:0008864">
    <property type="term" value="F:formyltetrahydrofolate deformylase activity"/>
    <property type="evidence" value="ECO:0007669"/>
    <property type="project" value="UniProtKB-UniRule"/>
</dbReference>
<feature type="active site" evidence="3">
    <location>
        <position position="228"/>
    </location>
</feature>
<keyword evidence="1 3" id="KW-0554">One-carbon metabolism</keyword>
<dbReference type="CDD" id="cd08648">
    <property type="entry name" value="FMT_core_Formyl-FH4-Hydrolase_C"/>
    <property type="match status" value="1"/>
</dbReference>
<dbReference type="Proteomes" id="UP000239990">
    <property type="component" value="Unassembled WGS sequence"/>
</dbReference>
<dbReference type="Pfam" id="PF00551">
    <property type="entry name" value="Formyl_trans_N"/>
    <property type="match status" value="1"/>
</dbReference>
<dbReference type="AlphaFoldDB" id="A0A2S5GSQ6"/>
<evidence type="ECO:0000256" key="2">
    <source>
        <dbReference type="ARBA" id="ARBA00022801"/>
    </source>
</evidence>
<dbReference type="SUPFAM" id="SSF55021">
    <property type="entry name" value="ACT-like"/>
    <property type="match status" value="1"/>
</dbReference>
<comment type="caution">
    <text evidence="6">The sequence shown here is derived from an EMBL/GenBank/DDBJ whole genome shotgun (WGS) entry which is preliminary data.</text>
</comment>
<dbReference type="NCBIfam" id="NF004684">
    <property type="entry name" value="PRK06027.1"/>
    <property type="match status" value="1"/>
</dbReference>
<evidence type="ECO:0000259" key="5">
    <source>
        <dbReference type="PROSITE" id="PS51671"/>
    </source>
</evidence>
<dbReference type="InterPro" id="IPR036477">
    <property type="entry name" value="Formyl_transf_N_sf"/>
</dbReference>
<evidence type="ECO:0000256" key="4">
    <source>
        <dbReference type="NCBIfam" id="TIGR00655"/>
    </source>
</evidence>
<dbReference type="Gene3D" id="3.40.50.170">
    <property type="entry name" value="Formyl transferase, N-terminal domain"/>
    <property type="match status" value="1"/>
</dbReference>
<keyword evidence="3" id="KW-0658">Purine biosynthesis</keyword>
<gene>
    <name evidence="3 6" type="primary">purU</name>
    <name evidence="6" type="ORF">C4E15_10610</name>
</gene>
<reference evidence="6 7" key="1">
    <citation type="submission" date="2018-02" db="EMBL/GenBank/DDBJ databases">
        <title>Draft Genome of Achromobacter spanius stain 6.</title>
        <authorList>
            <person name="Gunasekera T.S."/>
            <person name="Radwan O."/>
            <person name="Ruiz O.N."/>
        </authorList>
    </citation>
    <scope>NUCLEOTIDE SEQUENCE [LARGE SCALE GENOMIC DNA]</scope>
    <source>
        <strain evidence="6 7">6</strain>
    </source>
</reference>
<dbReference type="CDD" id="cd04875">
    <property type="entry name" value="ACT_F4HF-DF"/>
    <property type="match status" value="1"/>
</dbReference>
<comment type="function">
    <text evidence="3">Catalyzes the hydrolysis of 10-formyltetrahydrofolate (formyl-FH4) to formate and tetrahydrofolate (FH4).</text>
</comment>
<comment type="similarity">
    <text evidence="3">Belongs to the PurU family.</text>
</comment>
<dbReference type="PIRSF" id="PIRSF036480">
    <property type="entry name" value="FormyFH4_hydr"/>
    <property type="match status" value="1"/>
</dbReference>
<dbReference type="InterPro" id="IPR045865">
    <property type="entry name" value="ACT-like_dom_sf"/>
</dbReference>
<dbReference type="GO" id="GO:0006189">
    <property type="term" value="P:'de novo' IMP biosynthetic process"/>
    <property type="evidence" value="ECO:0007669"/>
    <property type="project" value="UniProtKB-UniRule"/>
</dbReference>
<protein>
    <recommendedName>
        <fullName evidence="3 4">Formyltetrahydrofolate deformylase</fullName>
        <ecNumber evidence="3 4">3.5.1.10</ecNumber>
    </recommendedName>
    <alternativeName>
        <fullName evidence="3">Formyl-FH(4) hydrolase</fullName>
    </alternativeName>
</protein>
<keyword evidence="2 3" id="KW-0378">Hydrolase</keyword>
<accession>A0A2S5GSQ6</accession>
<dbReference type="SUPFAM" id="SSF53328">
    <property type="entry name" value="Formyltransferase"/>
    <property type="match status" value="1"/>
</dbReference>